<sequence length="472" mass="51896">LPGDNTNRLGQRFNLLRGVTVLCPHLFETISCSPLSVRSGDRYIPTRAGSNWSINFHYANENCHSPSQNHKAKDASTESGKDTVAYAALLRNELLGAGMEAMVEPHADDRRQAVLTPSARSLFRYTVHTKKVPFDSDNDVSPYSLSPLSNKSHKLLRSPRKPARKISKIPFKVLDAPELQDDFYLNLVDWSAGNLLSVGLGACVYLWSACTSQVSSTPSCTTLVAVGTHKGYVQIWDAAGGRKLSSLEGHSARVGALAWNGEQLSSGSRDRVILQRDVRSPPGAERRLQGHRQEVCGLKWSPDHQHLASGGNDNKLLVWNSSSLLPMQQYSDHLAAVKAIAWSPHQHGLLASGGGTADRCLRFWNTLTGQPLQSTDTGSQVCNLAWSKHANELVSTHGYSQNQILVWKYPSLTQVAKLTGHSYRVLYLAVSPDGEAIVTGAGDETLRFWNVFSKTRCTKESKSVLNLFTRIR</sequence>
<gene>
    <name evidence="6" type="primary">fzr1b</name>
</gene>
<dbReference type="Gene3D" id="2.130.10.10">
    <property type="entry name" value="YVTN repeat-like/Quinoprotein amine dehydrogenase"/>
    <property type="match status" value="1"/>
</dbReference>
<evidence type="ECO:0000313" key="7">
    <source>
        <dbReference type="Proteomes" id="UP000694546"/>
    </source>
</evidence>
<evidence type="ECO:0000256" key="4">
    <source>
        <dbReference type="PROSITE-ProRule" id="PRU00221"/>
    </source>
</evidence>
<keyword evidence="7" id="KW-1185">Reference proteome</keyword>
<feature type="repeat" description="WD" evidence="4">
    <location>
        <begin position="288"/>
        <end position="320"/>
    </location>
</feature>
<reference evidence="6" key="2">
    <citation type="submission" date="2025-09" db="UniProtKB">
        <authorList>
            <consortium name="Ensembl"/>
        </authorList>
    </citation>
    <scope>IDENTIFICATION</scope>
</reference>
<evidence type="ECO:0000256" key="2">
    <source>
        <dbReference type="ARBA" id="ARBA00022574"/>
    </source>
</evidence>
<keyword evidence="2 4" id="KW-0853">WD repeat</keyword>
<dbReference type="GO" id="GO:0010997">
    <property type="term" value="F:anaphase-promoting complex binding"/>
    <property type="evidence" value="ECO:0007669"/>
    <property type="project" value="InterPro"/>
</dbReference>
<dbReference type="AlphaFoldDB" id="A0A8C5C0R8"/>
<dbReference type="GO" id="GO:0051301">
    <property type="term" value="P:cell division"/>
    <property type="evidence" value="ECO:0007669"/>
    <property type="project" value="UniProtKB-KW"/>
</dbReference>
<dbReference type="InterPro" id="IPR033010">
    <property type="entry name" value="Cdc20/Fizzy"/>
</dbReference>
<dbReference type="InterPro" id="IPR036322">
    <property type="entry name" value="WD40_repeat_dom_sf"/>
</dbReference>
<dbReference type="PANTHER" id="PTHR19918:SF35">
    <property type="entry name" value="FIZZY-RELATED PROTEIN HOMOLOG ISOFORM X1"/>
    <property type="match status" value="1"/>
</dbReference>
<dbReference type="InterPro" id="IPR015943">
    <property type="entry name" value="WD40/YVTN_repeat-like_dom_sf"/>
</dbReference>
<evidence type="ECO:0000256" key="1">
    <source>
        <dbReference type="ARBA" id="ARBA00006445"/>
    </source>
</evidence>
<proteinExistence type="inferred from homology"/>
<dbReference type="InterPro" id="IPR001680">
    <property type="entry name" value="WD40_rpt"/>
</dbReference>
<dbReference type="InterPro" id="IPR019775">
    <property type="entry name" value="WD40_repeat_CS"/>
</dbReference>
<evidence type="ECO:0000259" key="5">
    <source>
        <dbReference type="Pfam" id="PF24807"/>
    </source>
</evidence>
<dbReference type="PANTHER" id="PTHR19918">
    <property type="entry name" value="CELL DIVISION CYCLE 20 CDC20 FIZZY -RELATED"/>
    <property type="match status" value="1"/>
</dbReference>
<dbReference type="PROSITE" id="PS00678">
    <property type="entry name" value="WD_REPEATS_1"/>
    <property type="match status" value="1"/>
</dbReference>
<name>A0A8C5C0R8_GADMO</name>
<dbReference type="Pfam" id="PF24807">
    <property type="entry name" value="WD40_CDC20-Fz"/>
    <property type="match status" value="1"/>
</dbReference>
<feature type="domain" description="CDC20/Fizzy WD40" evidence="5">
    <location>
        <begin position="174"/>
        <end position="449"/>
    </location>
</feature>
<feature type="repeat" description="WD" evidence="4">
    <location>
        <begin position="418"/>
        <end position="451"/>
    </location>
</feature>
<dbReference type="InterPro" id="IPR056150">
    <property type="entry name" value="WD40_CDC20-Fz"/>
</dbReference>
<dbReference type="PROSITE" id="PS50082">
    <property type="entry name" value="WD_REPEATS_2"/>
    <property type="match status" value="2"/>
</dbReference>
<dbReference type="GeneTree" id="ENSGT00950000183104"/>
<dbReference type="SMART" id="SM00320">
    <property type="entry name" value="WD40"/>
    <property type="match status" value="6"/>
</dbReference>
<evidence type="ECO:0000313" key="6">
    <source>
        <dbReference type="Ensembl" id="ENSGMOP00000053427.1"/>
    </source>
</evidence>
<organism evidence="6 7">
    <name type="scientific">Gadus morhua</name>
    <name type="common">Atlantic cod</name>
    <dbReference type="NCBI Taxonomy" id="8049"/>
    <lineage>
        <taxon>Eukaryota</taxon>
        <taxon>Metazoa</taxon>
        <taxon>Chordata</taxon>
        <taxon>Craniata</taxon>
        <taxon>Vertebrata</taxon>
        <taxon>Euteleostomi</taxon>
        <taxon>Actinopterygii</taxon>
        <taxon>Neopterygii</taxon>
        <taxon>Teleostei</taxon>
        <taxon>Neoteleostei</taxon>
        <taxon>Acanthomorphata</taxon>
        <taxon>Zeiogadaria</taxon>
        <taxon>Gadariae</taxon>
        <taxon>Gadiformes</taxon>
        <taxon>Gadoidei</taxon>
        <taxon>Gadidae</taxon>
        <taxon>Gadus</taxon>
    </lineage>
</organism>
<dbReference type="PROSITE" id="PS50294">
    <property type="entry name" value="WD_REPEATS_REGION"/>
    <property type="match status" value="2"/>
</dbReference>
<evidence type="ECO:0000256" key="3">
    <source>
        <dbReference type="ARBA" id="ARBA00022737"/>
    </source>
</evidence>
<keyword evidence="3" id="KW-0677">Repeat</keyword>
<dbReference type="Proteomes" id="UP000694546">
    <property type="component" value="Chromosome 8"/>
</dbReference>
<dbReference type="GO" id="GO:0031145">
    <property type="term" value="P:anaphase-promoting complex-dependent catabolic process"/>
    <property type="evidence" value="ECO:0007669"/>
    <property type="project" value="TreeGrafter"/>
</dbReference>
<protein>
    <recommendedName>
        <fullName evidence="5">CDC20/Fizzy WD40 domain-containing protein</fullName>
    </recommendedName>
</protein>
<accession>A0A8C5C0R8</accession>
<dbReference type="Ensembl" id="ENSGMOT00000076523.1">
    <property type="protein sequence ID" value="ENSGMOP00000053427.1"/>
    <property type="gene ID" value="ENSGMOG00000016840.2"/>
</dbReference>
<dbReference type="GO" id="GO:1990757">
    <property type="term" value="F:ubiquitin ligase activator activity"/>
    <property type="evidence" value="ECO:0007669"/>
    <property type="project" value="TreeGrafter"/>
</dbReference>
<reference evidence="6" key="1">
    <citation type="submission" date="2025-08" db="UniProtKB">
        <authorList>
            <consortium name="Ensembl"/>
        </authorList>
    </citation>
    <scope>IDENTIFICATION</scope>
</reference>
<dbReference type="GO" id="GO:0005680">
    <property type="term" value="C:anaphase-promoting complex"/>
    <property type="evidence" value="ECO:0007669"/>
    <property type="project" value="TreeGrafter"/>
</dbReference>
<comment type="similarity">
    <text evidence="1">Belongs to the WD repeat CDC20/Fizzy family.</text>
</comment>
<dbReference type="GO" id="GO:1905786">
    <property type="term" value="P:positive regulation of anaphase-promoting complex-dependent catabolic process"/>
    <property type="evidence" value="ECO:0007669"/>
    <property type="project" value="TreeGrafter"/>
</dbReference>
<dbReference type="SUPFAM" id="SSF50978">
    <property type="entry name" value="WD40 repeat-like"/>
    <property type="match status" value="1"/>
</dbReference>